<dbReference type="PANTHER" id="PTHR15666:SF1">
    <property type="entry name" value="COMM DOMAIN-CONTAINING PROTEIN 5"/>
    <property type="match status" value="1"/>
</dbReference>
<feature type="domain" description="COMM" evidence="3">
    <location>
        <begin position="95"/>
        <end position="158"/>
    </location>
</feature>
<comment type="caution">
    <text evidence="4">The sequence shown here is derived from an EMBL/GenBank/DDBJ whole genome shotgun (WGS) entry which is preliminary data.</text>
</comment>
<sequence length="167" mass="19697">MESLKTLSADNLSALFGLSSKYLLQDFTVLKQIPFSQRENFTICIEYLRKKCGKHSSEYLHQIEEENWPSALKDVVIRNLTEIDTEFRRRQEKERLVDINWRIDVSLSTNSFSKVLRPEVQVKMTNGEKEISFHMTVAQFQELRRQTAGILKDMFTLDQFAFIRNLK</sequence>
<evidence type="ECO:0000256" key="1">
    <source>
        <dbReference type="ARBA" id="ARBA00016556"/>
    </source>
</evidence>
<dbReference type="PROSITE" id="PS51269">
    <property type="entry name" value="COMM"/>
    <property type="match status" value="1"/>
</dbReference>
<keyword evidence="5" id="KW-1185">Reference proteome</keyword>
<evidence type="ECO:0000313" key="5">
    <source>
        <dbReference type="Proteomes" id="UP001162131"/>
    </source>
</evidence>
<dbReference type="Pfam" id="PF07258">
    <property type="entry name" value="COMM_domain"/>
    <property type="match status" value="1"/>
</dbReference>
<accession>A0AAU9JMT0</accession>
<gene>
    <name evidence="4" type="ORF">BSTOLATCC_MIC44256</name>
</gene>
<name>A0AAU9JMT0_9CILI</name>
<dbReference type="EMBL" id="CAJZBQ010000044">
    <property type="protein sequence ID" value="CAG9327626.1"/>
    <property type="molecule type" value="Genomic_DNA"/>
</dbReference>
<dbReference type="PANTHER" id="PTHR15666">
    <property type="entry name" value="COMM DOMAIN CONTAINING PROTEIN 5"/>
    <property type="match status" value="1"/>
</dbReference>
<dbReference type="AlphaFoldDB" id="A0AAU9JMT0"/>
<organism evidence="4 5">
    <name type="scientific">Blepharisma stoltei</name>
    <dbReference type="NCBI Taxonomy" id="1481888"/>
    <lineage>
        <taxon>Eukaryota</taxon>
        <taxon>Sar</taxon>
        <taxon>Alveolata</taxon>
        <taxon>Ciliophora</taxon>
        <taxon>Postciliodesmatophora</taxon>
        <taxon>Heterotrichea</taxon>
        <taxon>Heterotrichida</taxon>
        <taxon>Blepharismidae</taxon>
        <taxon>Blepharisma</taxon>
    </lineage>
</organism>
<evidence type="ECO:0000313" key="4">
    <source>
        <dbReference type="EMBL" id="CAG9327626.1"/>
    </source>
</evidence>
<dbReference type="GO" id="GO:0005634">
    <property type="term" value="C:nucleus"/>
    <property type="evidence" value="ECO:0007669"/>
    <property type="project" value="TreeGrafter"/>
</dbReference>
<reference evidence="4" key="1">
    <citation type="submission" date="2021-09" db="EMBL/GenBank/DDBJ databases">
        <authorList>
            <consortium name="AG Swart"/>
            <person name="Singh M."/>
            <person name="Singh A."/>
            <person name="Seah K."/>
            <person name="Emmerich C."/>
        </authorList>
    </citation>
    <scope>NUCLEOTIDE SEQUENCE</scope>
    <source>
        <strain evidence="4">ATCC30299</strain>
    </source>
</reference>
<dbReference type="Proteomes" id="UP001162131">
    <property type="component" value="Unassembled WGS sequence"/>
</dbReference>
<protein>
    <recommendedName>
        <fullName evidence="1">COMM domain-containing protein 5</fullName>
    </recommendedName>
</protein>
<proteinExistence type="inferred from homology"/>
<dbReference type="InterPro" id="IPR037357">
    <property type="entry name" value="COMMD5"/>
</dbReference>
<evidence type="ECO:0000256" key="2">
    <source>
        <dbReference type="ARBA" id="ARBA00093452"/>
    </source>
</evidence>
<dbReference type="InterPro" id="IPR017920">
    <property type="entry name" value="COMM"/>
</dbReference>
<evidence type="ECO:0000259" key="3">
    <source>
        <dbReference type="PROSITE" id="PS51269"/>
    </source>
</evidence>
<comment type="similarity">
    <text evidence="2">Belongs to the COMM domain-containing protein 5 family.</text>
</comment>